<name>A0A5M8QGE4_9MICO</name>
<dbReference type="PANTHER" id="PTHR43317:SF1">
    <property type="entry name" value="THERMOSPERMINE SYNTHASE ACAULIS5"/>
    <property type="match status" value="1"/>
</dbReference>
<dbReference type="SUPFAM" id="SSF53335">
    <property type="entry name" value="S-adenosyl-L-methionine-dependent methyltransferases"/>
    <property type="match status" value="1"/>
</dbReference>
<sequence length="279" mass="29408">MVPVETPSRRLSSGLHAEMRFAGAGGWQLVVDGTPQSHVDPERPELLVYEYVQQIGHVIDALPPGPVTAVHLGAGALTLPRYVDATRPGSRQQVIELEPLLVELVREVAPLPRGASVRVRYGDAREQLGRLPAGLRGSADLVVVDVFSGSQTPAHVTTVEFHALVRDLLAPDGVVVVNIADDRTLAFAKRQLAALHEVHGEVAALADPGMLKGRRFGNVVAVAGAALPDLDAIGRALRRDPLPGKVVSGAELRRFLGGALPARDADATPSPAPGRGVFG</sequence>
<protein>
    <submittedName>
        <fullName evidence="2">Spermine synthase</fullName>
    </submittedName>
</protein>
<dbReference type="EMBL" id="VOIR01000012">
    <property type="protein sequence ID" value="KAA6435127.1"/>
    <property type="molecule type" value="Genomic_DNA"/>
</dbReference>
<gene>
    <name evidence="2" type="ORF">FQ330_05045</name>
</gene>
<dbReference type="GO" id="GO:0006596">
    <property type="term" value="P:polyamine biosynthetic process"/>
    <property type="evidence" value="ECO:0007669"/>
    <property type="project" value="UniProtKB-KW"/>
</dbReference>
<evidence type="ECO:0000313" key="2">
    <source>
        <dbReference type="EMBL" id="KAA6435127.1"/>
    </source>
</evidence>
<dbReference type="Gene3D" id="3.40.50.150">
    <property type="entry name" value="Vaccinia Virus protein VP39"/>
    <property type="match status" value="1"/>
</dbReference>
<dbReference type="AlphaFoldDB" id="A0A5M8QGE4"/>
<dbReference type="InterPro" id="IPR029063">
    <property type="entry name" value="SAM-dependent_MTases_sf"/>
</dbReference>
<dbReference type="PANTHER" id="PTHR43317">
    <property type="entry name" value="THERMOSPERMINE SYNTHASE ACAULIS5"/>
    <property type="match status" value="1"/>
</dbReference>
<keyword evidence="1" id="KW-0620">Polyamine biosynthesis</keyword>
<keyword evidence="3" id="KW-1185">Reference proteome</keyword>
<accession>A0A5M8QGE4</accession>
<evidence type="ECO:0000313" key="3">
    <source>
        <dbReference type="Proteomes" id="UP000323221"/>
    </source>
</evidence>
<dbReference type="RefSeq" id="WP_128188741.1">
    <property type="nucleotide sequence ID" value="NZ_JBIVQT010000005.1"/>
</dbReference>
<comment type="caution">
    <text evidence="2">The sequence shown here is derived from an EMBL/GenBank/DDBJ whole genome shotgun (WGS) entry which is preliminary data.</text>
</comment>
<evidence type="ECO:0000256" key="1">
    <source>
        <dbReference type="ARBA" id="ARBA00023115"/>
    </source>
</evidence>
<dbReference type="NCBIfam" id="NF037959">
    <property type="entry name" value="MFS_SpdSyn"/>
    <property type="match status" value="1"/>
</dbReference>
<dbReference type="Proteomes" id="UP000323221">
    <property type="component" value="Unassembled WGS sequence"/>
</dbReference>
<proteinExistence type="predicted"/>
<organism evidence="2 3">
    <name type="scientific">Agrococcus sediminis</name>
    <dbReference type="NCBI Taxonomy" id="2599924"/>
    <lineage>
        <taxon>Bacteria</taxon>
        <taxon>Bacillati</taxon>
        <taxon>Actinomycetota</taxon>
        <taxon>Actinomycetes</taxon>
        <taxon>Micrococcales</taxon>
        <taxon>Microbacteriaceae</taxon>
        <taxon>Agrococcus</taxon>
    </lineage>
</organism>
<reference evidence="2 3" key="1">
    <citation type="submission" date="2019-08" db="EMBL/GenBank/DDBJ databases">
        <title>Agrococcus lahaulensis sp. nov., isolated from a cold desert of the Indian Himalayas.</title>
        <authorList>
            <person name="Qu J.H."/>
        </authorList>
    </citation>
    <scope>NUCLEOTIDE SEQUENCE [LARGE SCALE GENOMIC DNA]</scope>
    <source>
        <strain evidence="2 3">NS18</strain>
    </source>
</reference>
<dbReference type="OrthoDB" id="8221452at2"/>